<dbReference type="STRING" id="861298.SAMN04488136_11218"/>
<accession>A0A1G8AY61</accession>
<dbReference type="PANTHER" id="PTHR30023">
    <property type="entry name" value="D-ALANYL-D-ALANINE CARBOXYPEPTIDASE"/>
    <property type="match status" value="1"/>
</dbReference>
<dbReference type="NCBIfam" id="NF008322">
    <property type="entry name" value="PRK11113.1"/>
    <property type="match status" value="1"/>
</dbReference>
<dbReference type="Gene3D" id="3.50.80.20">
    <property type="entry name" value="D-Ala-D-Ala carboxypeptidase C, peptidase S13"/>
    <property type="match status" value="1"/>
</dbReference>
<dbReference type="Gene3D" id="3.40.710.10">
    <property type="entry name" value="DD-peptidase/beta-lactamase superfamily"/>
    <property type="match status" value="2"/>
</dbReference>
<keyword evidence="4" id="KW-0121">Carboxypeptidase</keyword>
<comment type="similarity">
    <text evidence="1">Belongs to the peptidase S13 family.</text>
</comment>
<dbReference type="PANTHER" id="PTHR30023:SF0">
    <property type="entry name" value="PENICILLIN-SENSITIVE CARBOXYPEPTIDASE A"/>
    <property type="match status" value="1"/>
</dbReference>
<keyword evidence="5" id="KW-1185">Reference proteome</keyword>
<evidence type="ECO:0000313" key="4">
    <source>
        <dbReference type="EMBL" id="SDH25929.1"/>
    </source>
</evidence>
<dbReference type="OrthoDB" id="9802627at2"/>
<keyword evidence="3" id="KW-0732">Signal</keyword>
<evidence type="ECO:0000256" key="2">
    <source>
        <dbReference type="ARBA" id="ARBA00022801"/>
    </source>
</evidence>
<evidence type="ECO:0000313" key="5">
    <source>
        <dbReference type="Proteomes" id="UP000198854"/>
    </source>
</evidence>
<dbReference type="GO" id="GO:0006508">
    <property type="term" value="P:proteolysis"/>
    <property type="evidence" value="ECO:0007669"/>
    <property type="project" value="InterPro"/>
</dbReference>
<dbReference type="Pfam" id="PF02113">
    <property type="entry name" value="Peptidase_S13"/>
    <property type="match status" value="1"/>
</dbReference>
<evidence type="ECO:0000256" key="3">
    <source>
        <dbReference type="SAM" id="SignalP"/>
    </source>
</evidence>
<dbReference type="SUPFAM" id="SSF56601">
    <property type="entry name" value="beta-lactamase/transpeptidase-like"/>
    <property type="match status" value="1"/>
</dbReference>
<sequence length="474" mass="52347">MTNSVRLLIYSTLFSVCFASYSFASNSTAPLPEGTRVGLYVEDLTSGEVLEKSNDEVYFPPASTLKLVTALAAKLELGNDFHYQTQLSQVGQDLVFHFSGDPTLSSEHLKSMLEQAKKQGLEHIRGDIWLDVDAFSGYDRAVGSPWDILGVCYSAPASSAIIDGNCIESSIYTQDNGKTRVFVPKHYPIQVTTKAITVTKAGQESAQCDLELLPTQENHYQLQGCLVERNKPLPLRFAVQNPNLYASQVIYAQLRQLGIQLDGQIKIGKAPGRRIETLVIHQSENLDQLLDSMLKNSDNLIADSLTKTIGAHFYIQSGSFTNGTEAIKQVLFARAGIDLENVPMADGSGLSRNNRMTVKMMSNVLRYIWQNDQSLNLISHMPIAGVDGTLKYRSSMRRAPVQSNIVAKSGSLYGSHNMAGFALDSFGKPKTMFVQYVTDYYPQPTQSATQTPLALFEQQLYERIINASQATAKK</sequence>
<dbReference type="InterPro" id="IPR012338">
    <property type="entry name" value="Beta-lactam/transpept-like"/>
</dbReference>
<feature type="signal peptide" evidence="3">
    <location>
        <begin position="1"/>
        <end position="24"/>
    </location>
</feature>
<dbReference type="RefSeq" id="WP_093273674.1">
    <property type="nucleotide sequence ID" value="NZ_FNDD01000012.1"/>
</dbReference>
<gene>
    <name evidence="4" type="ORF">SAMN04488136_11218</name>
</gene>
<keyword evidence="4" id="KW-0645">Protease</keyword>
<dbReference type="EMBL" id="FNDD01000012">
    <property type="protein sequence ID" value="SDH25929.1"/>
    <property type="molecule type" value="Genomic_DNA"/>
</dbReference>
<feature type="chain" id="PRO_5011632261" evidence="3">
    <location>
        <begin position="25"/>
        <end position="474"/>
    </location>
</feature>
<dbReference type="AlphaFoldDB" id="A0A1G8AY61"/>
<dbReference type="GO" id="GO:0004185">
    <property type="term" value="F:serine-type carboxypeptidase activity"/>
    <property type="evidence" value="ECO:0007669"/>
    <property type="project" value="InterPro"/>
</dbReference>
<proteinExistence type="inferred from homology"/>
<dbReference type="GO" id="GO:0000270">
    <property type="term" value="P:peptidoglycan metabolic process"/>
    <property type="evidence" value="ECO:0007669"/>
    <property type="project" value="TreeGrafter"/>
</dbReference>
<reference evidence="4 5" key="1">
    <citation type="submission" date="2016-10" db="EMBL/GenBank/DDBJ databases">
        <authorList>
            <person name="de Groot N.N."/>
        </authorList>
    </citation>
    <scope>NUCLEOTIDE SEQUENCE [LARGE SCALE GENOMIC DNA]</scope>
    <source>
        <strain evidence="4 5">CGMCC 1.10228</strain>
    </source>
</reference>
<dbReference type="InterPro" id="IPR000667">
    <property type="entry name" value="Peptidase_S13"/>
</dbReference>
<keyword evidence="2" id="KW-0378">Hydrolase</keyword>
<name>A0A1G8AY61_9VIBR</name>
<protein>
    <submittedName>
        <fullName evidence="4">D-alanyl-D-alanine carboxypeptidase / D-alanyl-D-alanine-endopeptidase (Penicillin-binding protein 4)</fullName>
    </submittedName>
</protein>
<dbReference type="PRINTS" id="PR00922">
    <property type="entry name" value="DADACBPTASE3"/>
</dbReference>
<organism evidence="4 5">
    <name type="scientific">Vibrio xiamenensis</name>
    <dbReference type="NCBI Taxonomy" id="861298"/>
    <lineage>
        <taxon>Bacteria</taxon>
        <taxon>Pseudomonadati</taxon>
        <taxon>Pseudomonadota</taxon>
        <taxon>Gammaproteobacteria</taxon>
        <taxon>Vibrionales</taxon>
        <taxon>Vibrionaceae</taxon>
        <taxon>Vibrio</taxon>
    </lineage>
</organism>
<dbReference type="Proteomes" id="UP000198854">
    <property type="component" value="Unassembled WGS sequence"/>
</dbReference>
<evidence type="ECO:0000256" key="1">
    <source>
        <dbReference type="ARBA" id="ARBA00006096"/>
    </source>
</evidence>
<dbReference type="NCBIfam" id="TIGR00666">
    <property type="entry name" value="PBP4"/>
    <property type="match status" value="1"/>
</dbReference>